<reference evidence="1" key="1">
    <citation type="submission" date="2015-12" db="EMBL/GenBank/DDBJ databases">
        <title>Gene expression during late stages of embryo sac development: a critical building block for successful pollen-pistil interactions.</title>
        <authorList>
            <person name="Liu Y."/>
            <person name="Joly V."/>
            <person name="Sabar M."/>
            <person name="Matton D.P."/>
        </authorList>
    </citation>
    <scope>NUCLEOTIDE SEQUENCE</scope>
</reference>
<name>A0A0V0GNJ5_SOLCH</name>
<protein>
    <submittedName>
        <fullName evidence="1">Putative ovule protein</fullName>
    </submittedName>
</protein>
<accession>A0A0V0GNJ5</accession>
<feature type="non-terminal residue" evidence="1">
    <location>
        <position position="1"/>
    </location>
</feature>
<organism evidence="1">
    <name type="scientific">Solanum chacoense</name>
    <name type="common">Chaco potato</name>
    <dbReference type="NCBI Taxonomy" id="4108"/>
    <lineage>
        <taxon>Eukaryota</taxon>
        <taxon>Viridiplantae</taxon>
        <taxon>Streptophyta</taxon>
        <taxon>Embryophyta</taxon>
        <taxon>Tracheophyta</taxon>
        <taxon>Spermatophyta</taxon>
        <taxon>Magnoliopsida</taxon>
        <taxon>eudicotyledons</taxon>
        <taxon>Gunneridae</taxon>
        <taxon>Pentapetalae</taxon>
        <taxon>asterids</taxon>
        <taxon>lamiids</taxon>
        <taxon>Solanales</taxon>
        <taxon>Solanaceae</taxon>
        <taxon>Solanoideae</taxon>
        <taxon>Solaneae</taxon>
        <taxon>Solanum</taxon>
    </lineage>
</organism>
<sequence length="62" mass="7534">WIGQLKRPNIHSYDNIEFPNHFIELTFQFVRHILHSTSPFKLIIINFLRIRHECGGISFFFF</sequence>
<dbReference type="AlphaFoldDB" id="A0A0V0GNJ5"/>
<proteinExistence type="predicted"/>
<dbReference type="EMBL" id="GEDG01034559">
    <property type="protein sequence ID" value="JAP09676.1"/>
    <property type="molecule type" value="Transcribed_RNA"/>
</dbReference>
<evidence type="ECO:0000313" key="1">
    <source>
        <dbReference type="EMBL" id="JAP09676.1"/>
    </source>
</evidence>